<evidence type="ECO:0000259" key="1">
    <source>
        <dbReference type="Pfam" id="PF13175"/>
    </source>
</evidence>
<dbReference type="PANTHER" id="PTHR43581:SF4">
    <property type="entry name" value="ATP_GTP PHOSPHATASE"/>
    <property type="match status" value="1"/>
</dbReference>
<dbReference type="Proteomes" id="UP000320055">
    <property type="component" value="Unassembled WGS sequence"/>
</dbReference>
<sequence>MLSNLTIKNYRCFEDFHIDSLEQVNLFVGNNNSGKTSLLEAIYLLINLHDKEQTLIEIIYNRNRDFISNKHFYYQITNLFNRYQPNKSRIKANLDCRKIILDFSIKAGVQINLSFETREQGDNADFRFKEQIPLMNNYCLEVQFTDINNDLWIRKEISPYILVYKNNLSFTQMLYMWDKIDLTNKERKIIKALNIIENKLERISFSTLEGYNQVKLKIINEEAPISISNMGEGMYCLLTLALSLVTAENGVLLVDEIETGLHYKAQTDMWRLILETAKELNVQVFATTHSWDCITTFQEALSQVEDRSIGKLFRLDSKYDKLRAVEYSAEDLEIAVEEGIEVR</sequence>
<protein>
    <recommendedName>
        <fullName evidence="1">Endonuclease GajA/Old nuclease/RecF-like AAA domain-containing protein</fullName>
    </recommendedName>
</protein>
<proteinExistence type="predicted"/>
<dbReference type="PANTHER" id="PTHR43581">
    <property type="entry name" value="ATP/GTP PHOSPHATASE"/>
    <property type="match status" value="1"/>
</dbReference>
<dbReference type="Gene3D" id="3.40.50.300">
    <property type="entry name" value="P-loop containing nucleotide triphosphate hydrolases"/>
    <property type="match status" value="1"/>
</dbReference>
<name>A0A563VIM9_9CYAN</name>
<accession>A0A563VIM9</accession>
<dbReference type="SUPFAM" id="SSF52540">
    <property type="entry name" value="P-loop containing nucleoside triphosphate hydrolases"/>
    <property type="match status" value="1"/>
</dbReference>
<dbReference type="Pfam" id="PF13175">
    <property type="entry name" value="AAA_15"/>
    <property type="match status" value="1"/>
</dbReference>
<dbReference type="OrthoDB" id="9801813at2"/>
<reference evidence="2 3" key="1">
    <citation type="submission" date="2019-01" db="EMBL/GenBank/DDBJ databases">
        <authorList>
            <person name="Brito A."/>
        </authorList>
    </citation>
    <scope>NUCLEOTIDE SEQUENCE [LARGE SCALE GENOMIC DNA]</scope>
    <source>
        <strain evidence="2">1</strain>
    </source>
</reference>
<evidence type="ECO:0000313" key="2">
    <source>
        <dbReference type="EMBL" id="VEP11306.1"/>
    </source>
</evidence>
<dbReference type="AlphaFoldDB" id="A0A563VIM9"/>
<keyword evidence="3" id="KW-1185">Reference proteome</keyword>
<organism evidence="2 3">
    <name type="scientific">Hyella patelloides LEGE 07179</name>
    <dbReference type="NCBI Taxonomy" id="945734"/>
    <lineage>
        <taxon>Bacteria</taxon>
        <taxon>Bacillati</taxon>
        <taxon>Cyanobacteriota</taxon>
        <taxon>Cyanophyceae</taxon>
        <taxon>Pleurocapsales</taxon>
        <taxon>Hyellaceae</taxon>
        <taxon>Hyella</taxon>
    </lineage>
</organism>
<feature type="domain" description="Endonuclease GajA/Old nuclease/RecF-like AAA" evidence="1">
    <location>
        <begin position="1"/>
        <end position="294"/>
    </location>
</feature>
<dbReference type="InterPro" id="IPR027417">
    <property type="entry name" value="P-loop_NTPase"/>
</dbReference>
<evidence type="ECO:0000313" key="3">
    <source>
        <dbReference type="Proteomes" id="UP000320055"/>
    </source>
</evidence>
<dbReference type="InterPro" id="IPR041685">
    <property type="entry name" value="AAA_GajA/Old/RecF-like"/>
</dbReference>
<gene>
    <name evidence="2" type="ORF">H1P_100010</name>
</gene>
<dbReference type="EMBL" id="CAACVJ010000002">
    <property type="protein sequence ID" value="VEP11306.1"/>
    <property type="molecule type" value="Genomic_DNA"/>
</dbReference>
<dbReference type="InterPro" id="IPR051396">
    <property type="entry name" value="Bact_Antivir_Def_Nuclease"/>
</dbReference>
<dbReference type="RefSeq" id="WP_144863735.1">
    <property type="nucleotide sequence ID" value="NZ_LR213773.1"/>
</dbReference>